<dbReference type="NCBIfam" id="TIGR00010">
    <property type="entry name" value="YchF/TatD family DNA exonuclease"/>
    <property type="match status" value="1"/>
</dbReference>
<feature type="binding site" evidence="3">
    <location>
        <position position="92"/>
    </location>
    <ligand>
        <name>a divalent metal cation</name>
        <dbReference type="ChEBI" id="CHEBI:60240"/>
        <label>1</label>
    </ligand>
</feature>
<keyword evidence="5" id="KW-1185">Reference proteome</keyword>
<evidence type="ECO:0000256" key="3">
    <source>
        <dbReference type="PIRSR" id="PIRSR005902-1"/>
    </source>
</evidence>
<feature type="binding site" evidence="3">
    <location>
        <position position="203"/>
    </location>
    <ligand>
        <name>a divalent metal cation</name>
        <dbReference type="ChEBI" id="CHEBI:60240"/>
        <label>1</label>
    </ligand>
</feature>
<name>A0A078MB63_9STAP</name>
<accession>A0A078MB63</accession>
<protein>
    <submittedName>
        <fullName evidence="4">Putative deoxyribonuclease YcfH</fullName>
    </submittedName>
</protein>
<dbReference type="PROSITE" id="PS01137">
    <property type="entry name" value="TATD_1"/>
    <property type="match status" value="1"/>
</dbReference>
<dbReference type="InterPro" id="IPR015991">
    <property type="entry name" value="TatD/YcfH-like"/>
</dbReference>
<dbReference type="GO" id="GO:0046872">
    <property type="term" value="F:metal ion binding"/>
    <property type="evidence" value="ECO:0007669"/>
    <property type="project" value="UniProtKB-KW"/>
</dbReference>
<dbReference type="FunFam" id="3.20.20.140:FF:000005">
    <property type="entry name" value="TatD family hydrolase"/>
    <property type="match status" value="1"/>
</dbReference>
<dbReference type="AlphaFoldDB" id="A0A078MB63"/>
<dbReference type="Proteomes" id="UP000044136">
    <property type="component" value="Unassembled WGS sequence"/>
</dbReference>
<feature type="binding site" evidence="3">
    <location>
        <position position="153"/>
    </location>
    <ligand>
        <name>a divalent metal cation</name>
        <dbReference type="ChEBI" id="CHEBI:60240"/>
        <label>2</label>
    </ligand>
</feature>
<dbReference type="PANTHER" id="PTHR46124:SF2">
    <property type="entry name" value="D-AMINOACYL-TRNA DEACYLASE"/>
    <property type="match status" value="1"/>
</dbReference>
<dbReference type="GO" id="GO:0004536">
    <property type="term" value="F:DNA nuclease activity"/>
    <property type="evidence" value="ECO:0007669"/>
    <property type="project" value="InterPro"/>
</dbReference>
<dbReference type="RefSeq" id="WP_035810396.1">
    <property type="nucleotide sequence ID" value="NZ_CCSE01000001.1"/>
</dbReference>
<feature type="binding site" evidence="3">
    <location>
        <position position="8"/>
    </location>
    <ligand>
        <name>a divalent metal cation</name>
        <dbReference type="ChEBI" id="CHEBI:60240"/>
        <label>1</label>
    </ligand>
</feature>
<dbReference type="Gene3D" id="3.20.20.140">
    <property type="entry name" value="Metal-dependent hydrolases"/>
    <property type="match status" value="1"/>
</dbReference>
<keyword evidence="2" id="KW-0378">Hydrolase</keyword>
<evidence type="ECO:0000256" key="2">
    <source>
        <dbReference type="ARBA" id="ARBA00022801"/>
    </source>
</evidence>
<dbReference type="InterPro" id="IPR001130">
    <property type="entry name" value="TatD-like"/>
</dbReference>
<dbReference type="GO" id="GO:0016788">
    <property type="term" value="F:hydrolase activity, acting on ester bonds"/>
    <property type="evidence" value="ECO:0007669"/>
    <property type="project" value="InterPro"/>
</dbReference>
<dbReference type="SUPFAM" id="SSF51556">
    <property type="entry name" value="Metallo-dependent hydrolases"/>
    <property type="match status" value="1"/>
</dbReference>
<keyword evidence="1 3" id="KW-0479">Metal-binding</keyword>
<dbReference type="Pfam" id="PF01026">
    <property type="entry name" value="TatD_DNase"/>
    <property type="match status" value="1"/>
</dbReference>
<dbReference type="CDD" id="cd01310">
    <property type="entry name" value="TatD_DNAse"/>
    <property type="match status" value="1"/>
</dbReference>
<proteinExistence type="predicted"/>
<sequence length="254" mass="28722">MLIDTHVHLNAHQYDEDLDEVIARARESGLEKMVVIGCDRPSIERTMELIEEYDDIYGVIGWHPVDAIDCTDEDLKWIEELSAHKKIVGIGETGLDYHWDKSPKDVQKELFRKQLALAKRVGLPIIIHNRESTDDCVEILKEENAGEIGGIMHAFSADEKTADEIIGMNFYVSLGGPVTFKNAQLPKDIAVHVPLERLLVETDAPYLTPHPFRGKRNEPAHVKLVAEKIAELRGMSYEDLAKATTENAKRLYNI</sequence>
<dbReference type="PIRSF" id="PIRSF005902">
    <property type="entry name" value="DNase_TatD"/>
    <property type="match status" value="1"/>
</dbReference>
<dbReference type="InterPro" id="IPR018228">
    <property type="entry name" value="DNase_TatD-rel_CS"/>
</dbReference>
<dbReference type="HOGENOM" id="CLU_031506_4_0_9"/>
<evidence type="ECO:0000256" key="1">
    <source>
        <dbReference type="ARBA" id="ARBA00022723"/>
    </source>
</evidence>
<feature type="binding site" evidence="3">
    <location>
        <position position="128"/>
    </location>
    <ligand>
        <name>a divalent metal cation</name>
        <dbReference type="ChEBI" id="CHEBI:60240"/>
        <label>2</label>
    </ligand>
</feature>
<dbReference type="OrthoDB" id="9810005at2"/>
<dbReference type="STRING" id="1461582.BN1048_01788"/>
<dbReference type="PANTHER" id="PTHR46124">
    <property type="entry name" value="D-AMINOACYL-TRNA DEACYLASE"/>
    <property type="match status" value="1"/>
</dbReference>
<gene>
    <name evidence="4" type="primary">ycfH</name>
    <name evidence="4" type="ORF">BN1048_01788</name>
</gene>
<dbReference type="GO" id="GO:0005829">
    <property type="term" value="C:cytosol"/>
    <property type="evidence" value="ECO:0007669"/>
    <property type="project" value="TreeGrafter"/>
</dbReference>
<dbReference type="InterPro" id="IPR032466">
    <property type="entry name" value="Metal_Hydrolase"/>
</dbReference>
<evidence type="ECO:0000313" key="5">
    <source>
        <dbReference type="Proteomes" id="UP000044136"/>
    </source>
</evidence>
<dbReference type="EMBL" id="CCSE01000001">
    <property type="protein sequence ID" value="CEA02642.1"/>
    <property type="molecule type" value="Genomic_DNA"/>
</dbReference>
<reference evidence="4 5" key="1">
    <citation type="submission" date="2014-07" db="EMBL/GenBank/DDBJ databases">
        <authorList>
            <person name="Urmite Genomes Urmite Genomes"/>
        </authorList>
    </citation>
    <scope>NUCLEOTIDE SEQUENCE [LARGE SCALE GENOMIC DNA]</scope>
    <source>
        <strain evidence="4 5">13MG44_air</strain>
    </source>
</reference>
<dbReference type="eggNOG" id="COG0084">
    <property type="taxonomic scope" value="Bacteria"/>
</dbReference>
<organism evidence="4 5">
    <name type="scientific">Jeotgalicoccus saudimassiliensis</name>
    <dbReference type="NCBI Taxonomy" id="1461582"/>
    <lineage>
        <taxon>Bacteria</taxon>
        <taxon>Bacillati</taxon>
        <taxon>Bacillota</taxon>
        <taxon>Bacilli</taxon>
        <taxon>Bacillales</taxon>
        <taxon>Staphylococcaceae</taxon>
        <taxon>Jeotgalicoccus</taxon>
    </lineage>
</organism>
<evidence type="ECO:0000313" key="4">
    <source>
        <dbReference type="EMBL" id="CEA02642.1"/>
    </source>
</evidence>
<feature type="binding site" evidence="3">
    <location>
        <position position="6"/>
    </location>
    <ligand>
        <name>a divalent metal cation</name>
        <dbReference type="ChEBI" id="CHEBI:60240"/>
        <label>1</label>
    </ligand>
</feature>